<dbReference type="Proteomes" id="UP000245884">
    <property type="component" value="Unassembled WGS sequence"/>
</dbReference>
<keyword evidence="2" id="KW-0808">Transferase</keyword>
<dbReference type="GO" id="GO:0005524">
    <property type="term" value="F:ATP binding"/>
    <property type="evidence" value="ECO:0007669"/>
    <property type="project" value="UniProtKB-UniRule"/>
</dbReference>
<dbReference type="InterPro" id="IPR000608">
    <property type="entry name" value="UBC"/>
</dbReference>
<dbReference type="RefSeq" id="XP_025361927.1">
    <property type="nucleotide sequence ID" value="XM_025503725.1"/>
</dbReference>
<dbReference type="SUPFAM" id="SSF54495">
    <property type="entry name" value="UBC-like"/>
    <property type="match status" value="1"/>
</dbReference>
<keyword evidence="4 9" id="KW-0833">Ubl conjugation pathway</keyword>
<evidence type="ECO:0000256" key="9">
    <source>
        <dbReference type="RuleBase" id="RU362109"/>
    </source>
</evidence>
<dbReference type="InterPro" id="IPR016135">
    <property type="entry name" value="UBQ-conjugating_enzyme/RWD"/>
</dbReference>
<proteinExistence type="inferred from homology"/>
<evidence type="ECO:0000256" key="1">
    <source>
        <dbReference type="ARBA" id="ARBA00012486"/>
    </source>
</evidence>
<dbReference type="CDD" id="cd14311">
    <property type="entry name" value="UBA_II_E2_UBC1"/>
    <property type="match status" value="1"/>
</dbReference>
<dbReference type="Gene3D" id="1.10.8.10">
    <property type="entry name" value="DNA helicase RuvA subunit, C-terminal domain"/>
    <property type="match status" value="1"/>
</dbReference>
<dbReference type="FunFam" id="3.10.110.10:FF:000037">
    <property type="entry name" value="ubiquitin-conjugating enzyme E2 27"/>
    <property type="match status" value="1"/>
</dbReference>
<evidence type="ECO:0000313" key="12">
    <source>
        <dbReference type="EMBL" id="PWN27315.1"/>
    </source>
</evidence>
<dbReference type="GO" id="GO:0061631">
    <property type="term" value="F:ubiquitin conjugating enzyme activity"/>
    <property type="evidence" value="ECO:0007669"/>
    <property type="project" value="UniProtKB-EC"/>
</dbReference>
<dbReference type="InterPro" id="IPR009060">
    <property type="entry name" value="UBA-like_sf"/>
</dbReference>
<feature type="active site" description="Glycyl thioester intermediate" evidence="8">
    <location>
        <position position="89"/>
    </location>
</feature>
<evidence type="ECO:0000256" key="5">
    <source>
        <dbReference type="ARBA" id="ARBA00022840"/>
    </source>
</evidence>
<evidence type="ECO:0000256" key="2">
    <source>
        <dbReference type="ARBA" id="ARBA00022679"/>
    </source>
</evidence>
<dbReference type="GeneID" id="37025548"/>
<keyword evidence="13" id="KW-1185">Reference proteome</keyword>
<name>A0A316UW20_9BASI</name>
<evidence type="ECO:0000256" key="8">
    <source>
        <dbReference type="PROSITE-ProRule" id="PRU10133"/>
    </source>
</evidence>
<evidence type="ECO:0000256" key="7">
    <source>
        <dbReference type="ARBA" id="ARBA00077197"/>
    </source>
</evidence>
<dbReference type="InterPro" id="IPR023313">
    <property type="entry name" value="UBQ-conjugating_AS"/>
</dbReference>
<dbReference type="InterPro" id="IPR015368">
    <property type="entry name" value="UBA_C_fun"/>
</dbReference>
<dbReference type="EMBL" id="KZ819668">
    <property type="protein sequence ID" value="PWN27315.1"/>
    <property type="molecule type" value="Genomic_DNA"/>
</dbReference>
<feature type="region of interest" description="Disordered" evidence="10">
    <location>
        <begin position="155"/>
        <end position="178"/>
    </location>
</feature>
<dbReference type="PROSITE" id="PS50127">
    <property type="entry name" value="UBC_2"/>
    <property type="match status" value="1"/>
</dbReference>
<comment type="similarity">
    <text evidence="9">Belongs to the ubiquitin-conjugating enzyme family.</text>
</comment>
<dbReference type="PANTHER" id="PTHR24068">
    <property type="entry name" value="UBIQUITIN-CONJUGATING ENZYME E2"/>
    <property type="match status" value="1"/>
</dbReference>
<gene>
    <name evidence="12" type="ORF">BDZ90DRAFT_175397</name>
</gene>
<dbReference type="STRING" id="1569628.A0A316UW20"/>
<dbReference type="Pfam" id="PF09288">
    <property type="entry name" value="UBA_3"/>
    <property type="match status" value="1"/>
</dbReference>
<dbReference type="Gene3D" id="3.10.110.10">
    <property type="entry name" value="Ubiquitin Conjugating Enzyme"/>
    <property type="match status" value="1"/>
</dbReference>
<keyword evidence="3 9" id="KW-0547">Nucleotide-binding</keyword>
<dbReference type="OrthoDB" id="9993688at2759"/>
<dbReference type="AlphaFoldDB" id="A0A316UW20"/>
<evidence type="ECO:0000259" key="11">
    <source>
        <dbReference type="PROSITE" id="PS50127"/>
    </source>
</evidence>
<dbReference type="PROSITE" id="PS00183">
    <property type="entry name" value="UBC_1"/>
    <property type="match status" value="1"/>
</dbReference>
<dbReference type="SUPFAM" id="SSF46934">
    <property type="entry name" value="UBA-like"/>
    <property type="match status" value="1"/>
</dbReference>
<dbReference type="EC" id="2.3.2.23" evidence="1"/>
<evidence type="ECO:0000256" key="10">
    <source>
        <dbReference type="SAM" id="MobiDB-lite"/>
    </source>
</evidence>
<reference evidence="12 13" key="1">
    <citation type="journal article" date="2018" name="Mol. Biol. Evol.">
        <title>Broad Genomic Sampling Reveals a Smut Pathogenic Ancestry of the Fungal Clade Ustilaginomycotina.</title>
        <authorList>
            <person name="Kijpornyongpan T."/>
            <person name="Mondo S.J."/>
            <person name="Barry K."/>
            <person name="Sandor L."/>
            <person name="Lee J."/>
            <person name="Lipzen A."/>
            <person name="Pangilinan J."/>
            <person name="LaButti K."/>
            <person name="Hainaut M."/>
            <person name="Henrissat B."/>
            <person name="Grigoriev I.V."/>
            <person name="Spatafora J.W."/>
            <person name="Aime M.C."/>
        </authorList>
    </citation>
    <scope>NUCLEOTIDE SEQUENCE [LARGE SCALE GENOMIC DNA]</scope>
    <source>
        <strain evidence="12 13">MCA 5214</strain>
    </source>
</reference>
<feature type="compositionally biased region" description="Low complexity" evidence="10">
    <location>
        <begin position="155"/>
        <end position="171"/>
    </location>
</feature>
<keyword evidence="5 9" id="KW-0067">ATP-binding</keyword>
<organism evidence="12 13">
    <name type="scientific">Jaminaea rosea</name>
    <dbReference type="NCBI Taxonomy" id="1569628"/>
    <lineage>
        <taxon>Eukaryota</taxon>
        <taxon>Fungi</taxon>
        <taxon>Dikarya</taxon>
        <taxon>Basidiomycota</taxon>
        <taxon>Ustilaginomycotina</taxon>
        <taxon>Exobasidiomycetes</taxon>
        <taxon>Microstromatales</taxon>
        <taxon>Microstromatales incertae sedis</taxon>
        <taxon>Jaminaea</taxon>
    </lineage>
</organism>
<sequence>MADPRLRRINKEIQDIKNDKASKVEIALVADSPFHLVGTFPGPEGSPYESGTFDVDITVPDGYPFQPLKMKFITRVYHPNISSQSGAICLDILKDAWSPILTLKSTLLSLRSLLCSPEPSDPQDAEVANHYMSDQKGWEETAKYWTECYANGSESARPPEAGSAGAGAARKATGEEGDVEEAAAKAGLKVEHVQQFSAMGFDKMKVIEVLRRLNYRGANVRNVTDDRVLNELFGA</sequence>
<evidence type="ECO:0000256" key="4">
    <source>
        <dbReference type="ARBA" id="ARBA00022786"/>
    </source>
</evidence>
<evidence type="ECO:0000313" key="13">
    <source>
        <dbReference type="Proteomes" id="UP000245884"/>
    </source>
</evidence>
<protein>
    <recommendedName>
        <fullName evidence="6">Ubiquitin-conjugating enzyme E2 1</fullName>
        <ecNumber evidence="1">2.3.2.23</ecNumber>
    </recommendedName>
    <alternativeName>
        <fullName evidence="7">E2 ubiquitin-conjugating enzyme 1</fullName>
    </alternativeName>
</protein>
<evidence type="ECO:0000256" key="6">
    <source>
        <dbReference type="ARBA" id="ARBA00072431"/>
    </source>
</evidence>
<dbReference type="SMART" id="SM00212">
    <property type="entry name" value="UBCc"/>
    <property type="match status" value="1"/>
</dbReference>
<evidence type="ECO:0000256" key="3">
    <source>
        <dbReference type="ARBA" id="ARBA00022741"/>
    </source>
</evidence>
<accession>A0A316UW20</accession>
<dbReference type="Pfam" id="PF00179">
    <property type="entry name" value="UQ_con"/>
    <property type="match status" value="1"/>
</dbReference>
<feature type="domain" description="UBC core" evidence="11">
    <location>
        <begin position="4"/>
        <end position="151"/>
    </location>
</feature>